<accession>A0A9Q3ET72</accession>
<evidence type="ECO:0000259" key="3">
    <source>
        <dbReference type="Pfam" id="PF17919"/>
    </source>
</evidence>
<dbReference type="Pfam" id="PF17919">
    <property type="entry name" value="RT_RNaseH_2"/>
    <property type="match status" value="1"/>
</dbReference>
<dbReference type="Gene3D" id="3.30.70.270">
    <property type="match status" value="2"/>
</dbReference>
<keyword evidence="5" id="KW-1185">Reference proteome</keyword>
<protein>
    <recommendedName>
        <fullName evidence="6">Reverse transcriptase domain-containing protein</fullName>
    </recommendedName>
</protein>
<dbReference type="OrthoDB" id="2507294at2759"/>
<dbReference type="PANTHER" id="PTHR37984">
    <property type="entry name" value="PROTEIN CBG26694"/>
    <property type="match status" value="1"/>
</dbReference>
<evidence type="ECO:0000256" key="1">
    <source>
        <dbReference type="ARBA" id="ARBA00023268"/>
    </source>
</evidence>
<dbReference type="InterPro" id="IPR000477">
    <property type="entry name" value="RT_dom"/>
</dbReference>
<dbReference type="AlphaFoldDB" id="A0A9Q3ET72"/>
<organism evidence="4 5">
    <name type="scientific">Austropuccinia psidii MF-1</name>
    <dbReference type="NCBI Taxonomy" id="1389203"/>
    <lineage>
        <taxon>Eukaryota</taxon>
        <taxon>Fungi</taxon>
        <taxon>Dikarya</taxon>
        <taxon>Basidiomycota</taxon>
        <taxon>Pucciniomycotina</taxon>
        <taxon>Pucciniomycetes</taxon>
        <taxon>Pucciniales</taxon>
        <taxon>Sphaerophragmiaceae</taxon>
        <taxon>Austropuccinia</taxon>
    </lineage>
</organism>
<gene>
    <name evidence="4" type="ORF">O181_067581</name>
</gene>
<feature type="domain" description="Reverse transcriptase" evidence="2">
    <location>
        <begin position="440"/>
        <end position="594"/>
    </location>
</feature>
<dbReference type="Proteomes" id="UP000765509">
    <property type="component" value="Unassembled WGS sequence"/>
</dbReference>
<dbReference type="EMBL" id="AVOT02033885">
    <property type="protein sequence ID" value="MBW0527866.1"/>
    <property type="molecule type" value="Genomic_DNA"/>
</dbReference>
<dbReference type="PANTHER" id="PTHR37984:SF5">
    <property type="entry name" value="PROTEIN NYNRIN-LIKE"/>
    <property type="match status" value="1"/>
</dbReference>
<feature type="domain" description="Reverse transcriptase/retrotransposon-derived protein RNase H-like" evidence="3">
    <location>
        <begin position="659"/>
        <end position="754"/>
    </location>
</feature>
<dbReference type="CDD" id="cd01647">
    <property type="entry name" value="RT_LTR"/>
    <property type="match status" value="1"/>
</dbReference>
<dbReference type="InterPro" id="IPR043128">
    <property type="entry name" value="Rev_trsase/Diguanyl_cyclase"/>
</dbReference>
<name>A0A9Q3ET72_9BASI</name>
<dbReference type="Pfam" id="PF00078">
    <property type="entry name" value="RVT_1"/>
    <property type="match status" value="1"/>
</dbReference>
<sequence length="853" mass="97602">MENAFESAIFNSEKNEPLPWFLKQKDRCSALHPNMSDSRINMKILRKCGGELEHAIKCRCVEPCSAEDYINAMEDIITRTRIGKTWTIVPIDSKMVSKTSREDKRRERPVLRCHNCRSTSHLANTCTKKTKINKAQIIGEVQYTAEKEESDLDSAVSEDKPVDSYPIESIIPFFEVTEVHTHYLKYSEDCDSLINIQDSIMCKTKPSRGKGYIAGASFITSILMNDIEARVNFDAGEFCTCVGKDYLQAILPGWKNHLLPIKGVQFSSAINNMYPLGILDTNLVFPHPAGSVRMQTEIVVIDNCTSQHIILQISVISSVKDTYKEEFVANQLVEAQINPSLSPKMRHDLIDVLYTYKNAFASDNEQLGAINVHEVYITLNIDRPYPSVLRRSAYPASLRAREACEKHIQELIYLSVLRKVRHKEEVEVKTPVIIAWNNDKSRIAGDFRELNTYTVPDRYPIPGIQETLTQLSQAKYITSMDAWKGFHQNVLMPKTKKLLRIITHCGFYEYLRMPFHMRNAPLHYQQMMNTIFPTEVSEGWLIIYIDDIIICSDSWYLHLSRISRVIYKAEGVNIKISLKKCSFGFEELKALRHIVSGLSLGIDKNKVAAVLLKPIPQNKKGMMSFLGFSSYQRKHLKDFAILAKSLYIICDQQTVFEITHERINAYENTRKALTEAPLLLMPDWNIPFKLYIDACGDGLGEAPIQVQIIDDKPTEGPVCYISKQIKQTEARYGESHMDCLCFITDCNAVKSLLNMKTPNRHMLRLQIATQEYRVNMTIVYKAGNIHKNFDGLIRLELANTPDNPAYVPLEAEPQIPIEEIKITDIGTKFFEQVRESYKQDKNCHIFTSLLDED</sequence>
<evidence type="ECO:0008006" key="6">
    <source>
        <dbReference type="Google" id="ProtNLM"/>
    </source>
</evidence>
<dbReference type="SUPFAM" id="SSF56672">
    <property type="entry name" value="DNA/RNA polymerases"/>
    <property type="match status" value="1"/>
</dbReference>
<evidence type="ECO:0000259" key="2">
    <source>
        <dbReference type="Pfam" id="PF00078"/>
    </source>
</evidence>
<comment type="caution">
    <text evidence="4">The sequence shown here is derived from an EMBL/GenBank/DDBJ whole genome shotgun (WGS) entry which is preliminary data.</text>
</comment>
<evidence type="ECO:0000313" key="4">
    <source>
        <dbReference type="EMBL" id="MBW0527866.1"/>
    </source>
</evidence>
<dbReference type="InterPro" id="IPR041577">
    <property type="entry name" value="RT_RNaseH_2"/>
</dbReference>
<proteinExistence type="predicted"/>
<reference evidence="4" key="1">
    <citation type="submission" date="2021-03" db="EMBL/GenBank/DDBJ databases">
        <title>Draft genome sequence of rust myrtle Austropuccinia psidii MF-1, a brazilian biotype.</title>
        <authorList>
            <person name="Quecine M.C."/>
            <person name="Pachon D.M.R."/>
            <person name="Bonatelli M.L."/>
            <person name="Correr F.H."/>
            <person name="Franceschini L.M."/>
            <person name="Leite T.F."/>
            <person name="Margarido G.R.A."/>
            <person name="Almeida C.A."/>
            <person name="Ferrarezi J.A."/>
            <person name="Labate C.A."/>
        </authorList>
    </citation>
    <scope>NUCLEOTIDE SEQUENCE</scope>
    <source>
        <strain evidence="4">MF-1</strain>
    </source>
</reference>
<dbReference type="InterPro" id="IPR050951">
    <property type="entry name" value="Retrovirus_Pol_polyprotein"/>
</dbReference>
<keyword evidence="1" id="KW-0511">Multifunctional enzyme</keyword>
<evidence type="ECO:0000313" key="5">
    <source>
        <dbReference type="Proteomes" id="UP000765509"/>
    </source>
</evidence>
<dbReference type="InterPro" id="IPR043502">
    <property type="entry name" value="DNA/RNA_pol_sf"/>
</dbReference>
<dbReference type="GO" id="GO:0003824">
    <property type="term" value="F:catalytic activity"/>
    <property type="evidence" value="ECO:0007669"/>
    <property type="project" value="UniProtKB-KW"/>
</dbReference>
<dbReference type="Gene3D" id="3.10.10.10">
    <property type="entry name" value="HIV Type 1 Reverse Transcriptase, subunit A, domain 1"/>
    <property type="match status" value="1"/>
</dbReference>